<feature type="domain" description="Microcin J25-processing protein McjB C-terminal" evidence="1">
    <location>
        <begin position="38"/>
        <end position="147"/>
    </location>
</feature>
<organism evidence="2 3">
    <name type="scientific">Paenibacillus arenilitoris</name>
    <dbReference type="NCBI Taxonomy" id="2772299"/>
    <lineage>
        <taxon>Bacteria</taxon>
        <taxon>Bacillati</taxon>
        <taxon>Bacillota</taxon>
        <taxon>Bacilli</taxon>
        <taxon>Bacillales</taxon>
        <taxon>Paenibacillaceae</taxon>
        <taxon>Paenibacillus</taxon>
    </lineage>
</organism>
<dbReference type="Pfam" id="PF13471">
    <property type="entry name" value="Transglut_core3"/>
    <property type="match status" value="1"/>
</dbReference>
<proteinExistence type="predicted"/>
<dbReference type="InterPro" id="IPR053521">
    <property type="entry name" value="McjB-like"/>
</dbReference>
<dbReference type="EMBL" id="JACXIY010000042">
    <property type="protein sequence ID" value="MBD2872157.1"/>
    <property type="molecule type" value="Genomic_DNA"/>
</dbReference>
<dbReference type="Proteomes" id="UP000632125">
    <property type="component" value="Unassembled WGS sequence"/>
</dbReference>
<evidence type="ECO:0000313" key="2">
    <source>
        <dbReference type="EMBL" id="MBD2872157.1"/>
    </source>
</evidence>
<name>A0A927CRB0_9BACL</name>
<dbReference type="InterPro" id="IPR032708">
    <property type="entry name" value="McjB_C"/>
</dbReference>
<keyword evidence="3" id="KW-1185">Reference proteome</keyword>
<dbReference type="AlphaFoldDB" id="A0A927CRB0"/>
<evidence type="ECO:0000259" key="1">
    <source>
        <dbReference type="Pfam" id="PF13471"/>
    </source>
</evidence>
<protein>
    <submittedName>
        <fullName evidence="2">Lasso peptide biosynthesis B2 protein</fullName>
    </submittedName>
</protein>
<evidence type="ECO:0000313" key="3">
    <source>
        <dbReference type="Proteomes" id="UP000632125"/>
    </source>
</evidence>
<reference evidence="2" key="1">
    <citation type="submission" date="2020-09" db="EMBL/GenBank/DDBJ databases">
        <title>A novel bacterium of genus Paenibacillus, isolated from South China Sea.</title>
        <authorList>
            <person name="Huang H."/>
            <person name="Mo K."/>
            <person name="Hu Y."/>
        </authorList>
    </citation>
    <scope>NUCLEOTIDE SEQUENCE</scope>
    <source>
        <strain evidence="2">IB182493</strain>
    </source>
</reference>
<sequence>MNLFRRAARKAKRFAAYPADLKRMYAEAYFYLAWARVLKLLPFAKVAPSLGSHMKETSYSSTTEQDLLQRKVAKAVHAMSRVTWWESQCMVKAVAAMKMLRRRGIASTLYLGSGRDDSGKMIAHAWLRSGSYYVTGNERLERFAVVAVFGNDTEAAVLSPLER</sequence>
<gene>
    <name evidence="2" type="ORF">IDH41_26600</name>
</gene>
<accession>A0A927CRB0</accession>
<dbReference type="NCBIfam" id="NF033537">
    <property type="entry name" value="lasso_biosyn_B2"/>
    <property type="match status" value="1"/>
</dbReference>
<comment type="caution">
    <text evidence="2">The sequence shown here is derived from an EMBL/GenBank/DDBJ whole genome shotgun (WGS) entry which is preliminary data.</text>
</comment>